<evidence type="ECO:0000256" key="1">
    <source>
        <dbReference type="SAM" id="SignalP"/>
    </source>
</evidence>
<reference evidence="3" key="1">
    <citation type="submission" date="2011-08" db="EMBL/GenBank/DDBJ databases">
        <authorList>
            <person name="Rombauts S."/>
        </authorList>
    </citation>
    <scope>NUCLEOTIDE SEQUENCE</scope>
    <source>
        <strain evidence="3">London</strain>
    </source>
</reference>
<keyword evidence="1" id="KW-0732">Signal</keyword>
<dbReference type="EnsemblMetazoa" id="tetur05g05640.1">
    <property type="protein sequence ID" value="tetur05g05640.1"/>
    <property type="gene ID" value="tetur05g05640"/>
</dbReference>
<dbReference type="EMBL" id="CAEY01001585">
    <property type="status" value="NOT_ANNOTATED_CDS"/>
    <property type="molecule type" value="Genomic_DNA"/>
</dbReference>
<proteinExistence type="predicted"/>
<feature type="signal peptide" evidence="1">
    <location>
        <begin position="1"/>
        <end position="21"/>
    </location>
</feature>
<protein>
    <submittedName>
        <fullName evidence="2">Uncharacterized protein</fullName>
    </submittedName>
</protein>
<sequence length="372" mass="42983">MFPKVFLLLLLSLFNVEFSSQTIIERKCNDKYEPTRYDLITYGGDLGLTAVFQMESTNAFEPILSVEMRQYTNESSDYITFEIEDESIYSTYVFKYQHYANIKPTCSSGFMRYEEESNCIINQDTCKCLIKVNTLIESEKNPEISLIDMIAQPKVTKITISNALSRDIVKDATGLPIYQWSYARYCEYNKKIYDIDGNMITLKKENGSFELFIYRLFKSELENPRQLTLINSKNSSISIFCDDDKNDIIALTKTGSKEESVLDKYIFRKYIDRLRCGISLSLEMESEHSSFSFNDVPLKLIYKHKGSDNIIQEVIFESDFIDAHSPEIETTSTASVDEHDVVNENQEHDKVNPLIGVALTIITLVKSYFDLW</sequence>
<keyword evidence="3" id="KW-1185">Reference proteome</keyword>
<evidence type="ECO:0000313" key="2">
    <source>
        <dbReference type="EnsemblMetazoa" id="tetur05g05640.1"/>
    </source>
</evidence>
<organism evidence="2 3">
    <name type="scientific">Tetranychus urticae</name>
    <name type="common">Two-spotted spider mite</name>
    <dbReference type="NCBI Taxonomy" id="32264"/>
    <lineage>
        <taxon>Eukaryota</taxon>
        <taxon>Metazoa</taxon>
        <taxon>Ecdysozoa</taxon>
        <taxon>Arthropoda</taxon>
        <taxon>Chelicerata</taxon>
        <taxon>Arachnida</taxon>
        <taxon>Acari</taxon>
        <taxon>Acariformes</taxon>
        <taxon>Trombidiformes</taxon>
        <taxon>Prostigmata</taxon>
        <taxon>Eleutherengona</taxon>
        <taxon>Raphignathae</taxon>
        <taxon>Tetranychoidea</taxon>
        <taxon>Tetranychidae</taxon>
        <taxon>Tetranychus</taxon>
    </lineage>
</organism>
<evidence type="ECO:0000313" key="3">
    <source>
        <dbReference type="Proteomes" id="UP000015104"/>
    </source>
</evidence>
<dbReference type="HOGENOM" id="CLU_738363_0_0_1"/>
<dbReference type="AlphaFoldDB" id="T1K5B1"/>
<name>T1K5B1_TETUR</name>
<accession>T1K5B1</accession>
<feature type="chain" id="PRO_5004581040" evidence="1">
    <location>
        <begin position="22"/>
        <end position="372"/>
    </location>
</feature>
<reference evidence="2" key="2">
    <citation type="submission" date="2015-06" db="UniProtKB">
        <authorList>
            <consortium name="EnsemblMetazoa"/>
        </authorList>
    </citation>
    <scope>IDENTIFICATION</scope>
</reference>
<dbReference type="Proteomes" id="UP000015104">
    <property type="component" value="Unassembled WGS sequence"/>
</dbReference>